<accession>A0A8S1NGB2</accession>
<feature type="region of interest" description="Disordered" evidence="1">
    <location>
        <begin position="48"/>
        <end position="142"/>
    </location>
</feature>
<evidence type="ECO:0000313" key="2">
    <source>
        <dbReference type="EMBL" id="CAD8089326.1"/>
    </source>
</evidence>
<evidence type="ECO:0000256" key="1">
    <source>
        <dbReference type="SAM" id="MobiDB-lite"/>
    </source>
</evidence>
<name>A0A8S1NGB2_PARPR</name>
<dbReference type="Proteomes" id="UP000688137">
    <property type="component" value="Unassembled WGS sequence"/>
</dbReference>
<proteinExistence type="predicted"/>
<feature type="compositionally biased region" description="Basic and acidic residues" evidence="1">
    <location>
        <begin position="80"/>
        <end position="95"/>
    </location>
</feature>
<dbReference type="EMBL" id="CAJJDM010000086">
    <property type="protein sequence ID" value="CAD8089326.1"/>
    <property type="molecule type" value="Genomic_DNA"/>
</dbReference>
<keyword evidence="3" id="KW-1185">Reference proteome</keyword>
<comment type="caution">
    <text evidence="2">The sequence shown here is derived from an EMBL/GenBank/DDBJ whole genome shotgun (WGS) entry which is preliminary data.</text>
</comment>
<sequence>MQQLEELLQKPEIYENLSLFKDFLKGIQKLCDQFEDKIKMIPKQEFLDQEKSKKGVEKQIKKKIKKGEIKNQMNQNIQKGEGKTQDDRPQFEDQQRNPSDQQQINTKSQQKKQQKNVKREKVVLPQMEEEDSFGGNIVQEYQ</sequence>
<organism evidence="2 3">
    <name type="scientific">Paramecium primaurelia</name>
    <dbReference type="NCBI Taxonomy" id="5886"/>
    <lineage>
        <taxon>Eukaryota</taxon>
        <taxon>Sar</taxon>
        <taxon>Alveolata</taxon>
        <taxon>Ciliophora</taxon>
        <taxon>Intramacronucleata</taxon>
        <taxon>Oligohymenophorea</taxon>
        <taxon>Peniculida</taxon>
        <taxon>Parameciidae</taxon>
        <taxon>Paramecium</taxon>
    </lineage>
</organism>
<dbReference type="AlphaFoldDB" id="A0A8S1NGB2"/>
<reference evidence="2" key="1">
    <citation type="submission" date="2021-01" db="EMBL/GenBank/DDBJ databases">
        <authorList>
            <consortium name="Genoscope - CEA"/>
            <person name="William W."/>
        </authorList>
    </citation>
    <scope>NUCLEOTIDE SEQUENCE</scope>
</reference>
<evidence type="ECO:0000313" key="3">
    <source>
        <dbReference type="Proteomes" id="UP000688137"/>
    </source>
</evidence>
<gene>
    <name evidence="2" type="ORF">PPRIM_AZ9-3.1.T0830137</name>
</gene>
<feature type="compositionally biased region" description="Basic and acidic residues" evidence="1">
    <location>
        <begin position="48"/>
        <end position="59"/>
    </location>
</feature>
<protein>
    <submittedName>
        <fullName evidence="2">Uncharacterized protein</fullName>
    </submittedName>
</protein>